<sequence length="191" mass="21159">MATFSTINLWVLLCTFGALVYPTPAQEPYRSANQTPEPDNTTCPAADVKPQNCCHSFLGLHNAIIDCLSKPISGASCIGHCLLLNIRAQKILTGMSLTVSSLIAVGPKLIGHYEQCNSNLFEFAMGNAFDGDFRRIVCDERLEKFFECMVKTWLLDCIGYDDSNEKCVELQKKVKSSECSVRSFFLNIGTQ</sequence>
<feature type="chain" id="PRO_5041598404" evidence="1">
    <location>
        <begin position="26"/>
        <end position="191"/>
    </location>
</feature>
<evidence type="ECO:0000256" key="1">
    <source>
        <dbReference type="SAM" id="SignalP"/>
    </source>
</evidence>
<feature type="signal peptide" evidence="1">
    <location>
        <begin position="1"/>
        <end position="25"/>
    </location>
</feature>
<organism evidence="2">
    <name type="scientific">Anopheles funestus</name>
    <name type="common">African malaria mosquito</name>
    <dbReference type="NCBI Taxonomy" id="62324"/>
    <lineage>
        <taxon>Eukaryota</taxon>
        <taxon>Metazoa</taxon>
        <taxon>Ecdysozoa</taxon>
        <taxon>Arthropoda</taxon>
        <taxon>Hexapoda</taxon>
        <taxon>Insecta</taxon>
        <taxon>Pterygota</taxon>
        <taxon>Neoptera</taxon>
        <taxon>Endopterygota</taxon>
        <taxon>Diptera</taxon>
        <taxon>Nematocera</taxon>
        <taxon>Culicoidea</taxon>
        <taxon>Culicidae</taxon>
        <taxon>Anophelinae</taxon>
        <taxon>Anopheles</taxon>
    </lineage>
</organism>
<accession>A0A182RTY8</accession>
<dbReference type="VEuPathDB" id="VectorBase:AFUN2_001952"/>
<keyword evidence="1" id="KW-0732">Signal</keyword>
<proteinExistence type="predicted"/>
<dbReference type="EnsemblMetazoa" id="AFUN018561-RA">
    <property type="protein sequence ID" value="AFUN018561-PA"/>
    <property type="gene ID" value="AFUN018561"/>
</dbReference>
<protein>
    <submittedName>
        <fullName evidence="2">Uncharacterized protein</fullName>
    </submittedName>
</protein>
<reference evidence="2" key="1">
    <citation type="submission" date="2020-05" db="UniProtKB">
        <authorList>
            <consortium name="EnsemblMetazoa"/>
        </authorList>
    </citation>
    <scope>IDENTIFICATION</scope>
    <source>
        <strain evidence="2">FUMOZ</strain>
    </source>
</reference>
<dbReference type="EnsemblMetazoa" id="AFUN009741-RA">
    <property type="protein sequence ID" value="AFUN009741-PA"/>
    <property type="gene ID" value="AFUN009741"/>
</dbReference>
<evidence type="ECO:0000313" key="2">
    <source>
        <dbReference type="EnsemblMetazoa" id="AFUN009741-PA"/>
    </source>
</evidence>
<dbReference type="VEuPathDB" id="VectorBase:AFUN009741"/>
<dbReference type="VEuPathDB" id="VectorBase:AFUN018561"/>
<dbReference type="AlphaFoldDB" id="A0A182RTY8"/>
<name>A0A182RTY8_ANOFN</name>